<accession>A0ABQ0XBV1</accession>
<organism evidence="2 3">
    <name type="scientific">Lentilactobacillus diolivorans</name>
    <dbReference type="NCBI Taxonomy" id="179838"/>
    <lineage>
        <taxon>Bacteria</taxon>
        <taxon>Bacillati</taxon>
        <taxon>Bacillota</taxon>
        <taxon>Bacilli</taxon>
        <taxon>Lactobacillales</taxon>
        <taxon>Lactobacillaceae</taxon>
        <taxon>Lentilactobacillus</taxon>
    </lineage>
</organism>
<feature type="transmembrane region" description="Helical" evidence="1">
    <location>
        <begin position="53"/>
        <end position="72"/>
    </location>
</feature>
<feature type="transmembrane region" description="Helical" evidence="1">
    <location>
        <begin position="6"/>
        <end position="23"/>
    </location>
</feature>
<reference evidence="2 3" key="1">
    <citation type="submission" date="2019-07" db="EMBL/GenBank/DDBJ databases">
        <title>Whole genome shotgun sequence of Lactobacillus diolivorans NBRC 107869.</title>
        <authorList>
            <person name="Hosoyama A."/>
            <person name="Uohara A."/>
            <person name="Ohji S."/>
            <person name="Ichikawa N."/>
        </authorList>
    </citation>
    <scope>NUCLEOTIDE SEQUENCE [LARGE SCALE GENOMIC DNA]</scope>
    <source>
        <strain evidence="2 3">NBRC 107869</strain>
    </source>
</reference>
<evidence type="ECO:0000313" key="2">
    <source>
        <dbReference type="EMBL" id="GEP23573.1"/>
    </source>
</evidence>
<keyword evidence="1" id="KW-0812">Transmembrane</keyword>
<keyword evidence="1" id="KW-0472">Membrane</keyword>
<evidence type="ECO:0000256" key="1">
    <source>
        <dbReference type="SAM" id="Phobius"/>
    </source>
</evidence>
<dbReference type="RefSeq" id="WP_057865781.1">
    <property type="nucleotide sequence ID" value="NZ_BKAB01000014.1"/>
</dbReference>
<dbReference type="Proteomes" id="UP000321409">
    <property type="component" value="Unassembled WGS sequence"/>
</dbReference>
<protein>
    <recommendedName>
        <fullName evidence="4">SdpI family protein</fullName>
    </recommendedName>
</protein>
<gene>
    <name evidence="2" type="ORF">LDI01_11660</name>
</gene>
<keyword evidence="1" id="KW-1133">Transmembrane helix</keyword>
<evidence type="ECO:0008006" key="4">
    <source>
        <dbReference type="Google" id="ProtNLM"/>
    </source>
</evidence>
<dbReference type="Pfam" id="PF13630">
    <property type="entry name" value="SdpI"/>
    <property type="match status" value="1"/>
</dbReference>
<feature type="transmembrane region" description="Helical" evidence="1">
    <location>
        <begin position="78"/>
        <end position="98"/>
    </location>
</feature>
<sequence>MNGLASSVGILIVLVVVCLFYVMDPDKKRSNFIGYRTKLSRSSEANWRLSQKLFYILAISCQLVLVLANVLIDISASLNFWILLGYMLIVVAIIQSILHNKQKRS</sequence>
<dbReference type="EMBL" id="BKAB01000014">
    <property type="protein sequence ID" value="GEP23573.1"/>
    <property type="molecule type" value="Genomic_DNA"/>
</dbReference>
<dbReference type="InterPro" id="IPR025962">
    <property type="entry name" value="SdpI/YhfL"/>
</dbReference>
<keyword evidence="3" id="KW-1185">Reference proteome</keyword>
<name>A0ABQ0XBV1_9LACO</name>
<proteinExistence type="predicted"/>
<evidence type="ECO:0000313" key="3">
    <source>
        <dbReference type="Proteomes" id="UP000321409"/>
    </source>
</evidence>
<comment type="caution">
    <text evidence="2">The sequence shown here is derived from an EMBL/GenBank/DDBJ whole genome shotgun (WGS) entry which is preliminary data.</text>
</comment>